<dbReference type="SUPFAM" id="SSF51182">
    <property type="entry name" value="RmlC-like cupins"/>
    <property type="match status" value="1"/>
</dbReference>
<protein>
    <recommendedName>
        <fullName evidence="3">dTDP-4-dehydrorhamnose 3,5-epimerase</fullName>
    </recommendedName>
</protein>
<proteinExistence type="predicted"/>
<evidence type="ECO:0000313" key="2">
    <source>
        <dbReference type="Proteomes" id="UP000178046"/>
    </source>
</evidence>
<dbReference type="PANTHER" id="PTHR21047">
    <property type="entry name" value="DTDP-6-DEOXY-D-GLUCOSE-3,5 EPIMERASE"/>
    <property type="match status" value="1"/>
</dbReference>
<dbReference type="Pfam" id="PF00908">
    <property type="entry name" value="dTDP_sugar_isom"/>
    <property type="match status" value="1"/>
</dbReference>
<organism evidence="1 2">
    <name type="scientific">Candidatus Giovannonibacteria bacterium RIFCSPLOWO2_01_FULL_44_16</name>
    <dbReference type="NCBI Taxonomy" id="1798348"/>
    <lineage>
        <taxon>Bacteria</taxon>
        <taxon>Candidatus Giovannoniibacteriota</taxon>
    </lineage>
</organism>
<dbReference type="PANTHER" id="PTHR21047:SF2">
    <property type="entry name" value="THYMIDINE DIPHOSPHO-4-KETO-RHAMNOSE 3,5-EPIMERASE"/>
    <property type="match status" value="1"/>
</dbReference>
<sequence>MIDGVQIVQLKKFPDERGVIMHGVRADNILNPFGEVYFKKLYHGVINGWHAHETLILNYICLAGTIKFVLCDMRENSPTKGEIQEIFAGDDNYVLVHIPAGVANAAKGLTAPYALFCNVASEPHNPNLKYKRIDPHTGEIPYDWKRKDF</sequence>
<dbReference type="Proteomes" id="UP000178046">
    <property type="component" value="Unassembled WGS sequence"/>
</dbReference>
<dbReference type="InterPro" id="IPR014710">
    <property type="entry name" value="RmlC-like_jellyroll"/>
</dbReference>
<dbReference type="GO" id="GO:0008830">
    <property type="term" value="F:dTDP-4-dehydrorhamnose 3,5-epimerase activity"/>
    <property type="evidence" value="ECO:0007669"/>
    <property type="project" value="InterPro"/>
</dbReference>
<dbReference type="GO" id="GO:0000271">
    <property type="term" value="P:polysaccharide biosynthetic process"/>
    <property type="evidence" value="ECO:0007669"/>
    <property type="project" value="TreeGrafter"/>
</dbReference>
<evidence type="ECO:0000313" key="1">
    <source>
        <dbReference type="EMBL" id="OGF81750.1"/>
    </source>
</evidence>
<dbReference type="EMBL" id="MFIA01000036">
    <property type="protein sequence ID" value="OGF81750.1"/>
    <property type="molecule type" value="Genomic_DNA"/>
</dbReference>
<gene>
    <name evidence="1" type="ORF">A2924_00900</name>
</gene>
<evidence type="ECO:0008006" key="3">
    <source>
        <dbReference type="Google" id="ProtNLM"/>
    </source>
</evidence>
<dbReference type="InterPro" id="IPR000888">
    <property type="entry name" value="RmlC-like"/>
</dbReference>
<dbReference type="InterPro" id="IPR011051">
    <property type="entry name" value="RmlC_Cupin_sf"/>
</dbReference>
<dbReference type="Gene3D" id="2.60.120.10">
    <property type="entry name" value="Jelly Rolls"/>
    <property type="match status" value="1"/>
</dbReference>
<dbReference type="AlphaFoldDB" id="A0A1F5X1M1"/>
<name>A0A1F5X1M1_9BACT</name>
<reference evidence="1 2" key="1">
    <citation type="journal article" date="2016" name="Nat. Commun.">
        <title>Thousands of microbial genomes shed light on interconnected biogeochemical processes in an aquifer system.</title>
        <authorList>
            <person name="Anantharaman K."/>
            <person name="Brown C.T."/>
            <person name="Hug L.A."/>
            <person name="Sharon I."/>
            <person name="Castelle C.J."/>
            <person name="Probst A.J."/>
            <person name="Thomas B.C."/>
            <person name="Singh A."/>
            <person name="Wilkins M.J."/>
            <person name="Karaoz U."/>
            <person name="Brodie E.L."/>
            <person name="Williams K.H."/>
            <person name="Hubbard S.S."/>
            <person name="Banfield J.F."/>
        </authorList>
    </citation>
    <scope>NUCLEOTIDE SEQUENCE [LARGE SCALE GENOMIC DNA]</scope>
</reference>
<accession>A0A1F5X1M1</accession>
<comment type="caution">
    <text evidence="1">The sequence shown here is derived from an EMBL/GenBank/DDBJ whole genome shotgun (WGS) entry which is preliminary data.</text>
</comment>
<dbReference type="GO" id="GO:0005829">
    <property type="term" value="C:cytosol"/>
    <property type="evidence" value="ECO:0007669"/>
    <property type="project" value="TreeGrafter"/>
</dbReference>